<dbReference type="SUPFAM" id="SSF56524">
    <property type="entry name" value="Oxidoreductase molybdopterin-binding domain"/>
    <property type="match status" value="1"/>
</dbReference>
<dbReference type="Pfam" id="PF00174">
    <property type="entry name" value="Oxidored_molyb"/>
    <property type="match status" value="1"/>
</dbReference>
<gene>
    <name evidence="2" type="ORF">FA743_19095</name>
</gene>
<evidence type="ECO:0000313" key="3">
    <source>
        <dbReference type="Proteomes" id="UP000309747"/>
    </source>
</evidence>
<protein>
    <submittedName>
        <fullName evidence="2">Oxidoreductase</fullName>
    </submittedName>
</protein>
<dbReference type="InterPro" id="IPR000572">
    <property type="entry name" value="OxRdtase_Mopterin-bd_dom"/>
</dbReference>
<proteinExistence type="predicted"/>
<name>A0A4U0R384_9RHOB</name>
<evidence type="ECO:0000259" key="1">
    <source>
        <dbReference type="Pfam" id="PF00174"/>
    </source>
</evidence>
<dbReference type="InterPro" id="IPR036374">
    <property type="entry name" value="OxRdtase_Mopterin-bd_sf"/>
</dbReference>
<dbReference type="Proteomes" id="UP000309747">
    <property type="component" value="Unassembled WGS sequence"/>
</dbReference>
<accession>A0A4U0R384</accession>
<feature type="domain" description="Oxidoreductase molybdopterin-binding" evidence="1">
    <location>
        <begin position="74"/>
        <end position="144"/>
    </location>
</feature>
<sequence length="170" mass="18809">MPLSNYLSIMVAALTMGHVNSVLADEISKPKGEIILTISGRIENTNSEGIAQLDRAMLEGLGLVDIKTATPWFDSEMVFSGVPFSRLLEFVGAEGETITAVALNDYEVDIPISDTVETGVILASRLNGEEMTVRNKGPLFVIYPYDDMRELDNQTYYSRSAWQVTRLNIE</sequence>
<reference evidence="2 3" key="1">
    <citation type="submission" date="2019-04" db="EMBL/GenBank/DDBJ databases">
        <authorList>
            <person name="Li J."/>
        </authorList>
    </citation>
    <scope>NUCLEOTIDE SEQUENCE [LARGE SCALE GENOMIC DNA]</scope>
    <source>
        <strain evidence="2 3">KCTC 42687</strain>
    </source>
</reference>
<dbReference type="RefSeq" id="WP_136887663.1">
    <property type="nucleotide sequence ID" value="NZ_SUNI01000039.1"/>
</dbReference>
<comment type="caution">
    <text evidence="2">The sequence shown here is derived from an EMBL/GenBank/DDBJ whole genome shotgun (WGS) entry which is preliminary data.</text>
</comment>
<organism evidence="2 3">
    <name type="scientific">Paracoccus gahaiensis</name>
    <dbReference type="NCBI Taxonomy" id="1706839"/>
    <lineage>
        <taxon>Bacteria</taxon>
        <taxon>Pseudomonadati</taxon>
        <taxon>Pseudomonadota</taxon>
        <taxon>Alphaproteobacteria</taxon>
        <taxon>Rhodobacterales</taxon>
        <taxon>Paracoccaceae</taxon>
        <taxon>Paracoccus</taxon>
    </lineage>
</organism>
<dbReference type="Gene3D" id="3.90.420.10">
    <property type="entry name" value="Oxidoreductase, molybdopterin-binding domain"/>
    <property type="match status" value="1"/>
</dbReference>
<keyword evidence="3" id="KW-1185">Reference proteome</keyword>
<evidence type="ECO:0000313" key="2">
    <source>
        <dbReference type="EMBL" id="TJZ89321.1"/>
    </source>
</evidence>
<dbReference type="EMBL" id="SUNI01000039">
    <property type="protein sequence ID" value="TJZ89321.1"/>
    <property type="molecule type" value="Genomic_DNA"/>
</dbReference>
<dbReference type="OrthoDB" id="9798763at2"/>
<dbReference type="AlphaFoldDB" id="A0A4U0R384"/>